<evidence type="ECO:0000313" key="3">
    <source>
        <dbReference type="Proteomes" id="UP000775547"/>
    </source>
</evidence>
<feature type="domain" description="YVC1 N-terminal linker helical" evidence="1">
    <location>
        <begin position="55"/>
        <end position="183"/>
    </location>
</feature>
<protein>
    <recommendedName>
        <fullName evidence="1">YVC1 N-terminal linker helical domain-containing protein</fullName>
    </recommendedName>
</protein>
<reference evidence="2" key="2">
    <citation type="submission" date="2021-10" db="EMBL/GenBank/DDBJ databases">
        <title>Phylogenomics reveals ancestral predisposition of the termite-cultivated fungus Termitomyces towards a domesticated lifestyle.</title>
        <authorList>
            <person name="Auxier B."/>
            <person name="Grum-Grzhimaylo A."/>
            <person name="Cardenas M.E."/>
            <person name="Lodge J.D."/>
            <person name="Laessoe T."/>
            <person name="Pedersen O."/>
            <person name="Smith M.E."/>
            <person name="Kuyper T.W."/>
            <person name="Franco-Molano E.A."/>
            <person name="Baroni T.J."/>
            <person name="Aanen D.K."/>
        </authorList>
    </citation>
    <scope>NUCLEOTIDE SEQUENCE</scope>
    <source>
        <strain evidence="2">AP01</strain>
        <tissue evidence="2">Mycelium</tissue>
    </source>
</reference>
<reference evidence="2" key="1">
    <citation type="submission" date="2020-07" db="EMBL/GenBank/DDBJ databases">
        <authorList>
            <person name="Nieuwenhuis M."/>
            <person name="Van De Peppel L.J.J."/>
        </authorList>
    </citation>
    <scope>NUCLEOTIDE SEQUENCE</scope>
    <source>
        <strain evidence="2">AP01</strain>
        <tissue evidence="2">Mycelium</tissue>
    </source>
</reference>
<sequence length="227" mass="25184">MDHRDYEHQSLVAPTPEFLASVKVFPLIPSLKKDAILTASDINFTIVRPIVQKYARLKNMAVVYSCLVVRHYFLSESEGDLANAGVMQSRATLCEILAMKLLSRFASNHIQLVAVLTTRWNPLAGATSDIVEQVSQSVGGDEDIDSAQSAIEMAISTKAKAFLASPVSQKVVNDIYSGRIVFTLSGSRSILADNYKPRAIEIYNSRNAPFLDHYRSAIHRRIPILDF</sequence>
<dbReference type="Proteomes" id="UP000775547">
    <property type="component" value="Unassembled WGS sequence"/>
</dbReference>
<dbReference type="EMBL" id="JABCKV010000026">
    <property type="protein sequence ID" value="KAG5646123.1"/>
    <property type="molecule type" value="Genomic_DNA"/>
</dbReference>
<keyword evidence="3" id="KW-1185">Reference proteome</keyword>
<evidence type="ECO:0000259" key="1">
    <source>
        <dbReference type="Pfam" id="PF23190"/>
    </source>
</evidence>
<comment type="caution">
    <text evidence="2">The sequence shown here is derived from an EMBL/GenBank/DDBJ whole genome shotgun (WGS) entry which is preliminary data.</text>
</comment>
<accession>A0A9P7KD17</accession>
<proteinExistence type="predicted"/>
<dbReference type="Pfam" id="PF23190">
    <property type="entry name" value="LHD_TRPY1"/>
    <property type="match status" value="1"/>
</dbReference>
<gene>
    <name evidence="2" type="ORF">DXG03_004362</name>
</gene>
<organism evidence="2 3">
    <name type="scientific">Asterophora parasitica</name>
    <dbReference type="NCBI Taxonomy" id="117018"/>
    <lineage>
        <taxon>Eukaryota</taxon>
        <taxon>Fungi</taxon>
        <taxon>Dikarya</taxon>
        <taxon>Basidiomycota</taxon>
        <taxon>Agaricomycotina</taxon>
        <taxon>Agaricomycetes</taxon>
        <taxon>Agaricomycetidae</taxon>
        <taxon>Agaricales</taxon>
        <taxon>Tricholomatineae</taxon>
        <taxon>Lyophyllaceae</taxon>
        <taxon>Asterophora</taxon>
    </lineage>
</organism>
<dbReference type="AlphaFoldDB" id="A0A9P7KD17"/>
<dbReference type="InterPro" id="IPR056337">
    <property type="entry name" value="LHD_YVC1"/>
</dbReference>
<dbReference type="OrthoDB" id="2373987at2759"/>
<dbReference type="PANTHER" id="PTHR35859:SF1">
    <property type="entry name" value="NONSELECTIVE CATION CHANNEL PROTEIN"/>
    <property type="match status" value="1"/>
</dbReference>
<dbReference type="InterPro" id="IPR052971">
    <property type="entry name" value="TRP_calcium_channel"/>
</dbReference>
<evidence type="ECO:0000313" key="2">
    <source>
        <dbReference type="EMBL" id="KAG5646123.1"/>
    </source>
</evidence>
<name>A0A9P7KD17_9AGAR</name>
<dbReference type="PANTHER" id="PTHR35859">
    <property type="entry name" value="NONSELECTIVE CATION CHANNEL PROTEIN"/>
    <property type="match status" value="1"/>
</dbReference>